<dbReference type="Proteomes" id="UP001198565">
    <property type="component" value="Unassembled WGS sequence"/>
</dbReference>
<feature type="domain" description="ABC1 atypical kinase-like" evidence="3">
    <location>
        <begin position="103"/>
        <end position="346"/>
    </location>
</feature>
<dbReference type="PANTHER" id="PTHR10566">
    <property type="entry name" value="CHAPERONE-ACTIVITY OF BC1 COMPLEX CABC1 -RELATED"/>
    <property type="match status" value="1"/>
</dbReference>
<dbReference type="RefSeq" id="WP_222977937.1">
    <property type="nucleotide sequence ID" value="NZ_JAINVZ010000008.1"/>
</dbReference>
<dbReference type="Pfam" id="PF03109">
    <property type="entry name" value="ABC1"/>
    <property type="match status" value="1"/>
</dbReference>
<evidence type="ECO:0000256" key="2">
    <source>
        <dbReference type="SAM" id="MobiDB-lite"/>
    </source>
</evidence>
<comment type="similarity">
    <text evidence="1">Belongs to the protein kinase superfamily. ADCK protein kinase family.</text>
</comment>
<name>A0ABS7QSB0_9ACTN</name>
<dbReference type="InterPro" id="IPR011009">
    <property type="entry name" value="Kinase-like_dom_sf"/>
</dbReference>
<dbReference type="InterPro" id="IPR050154">
    <property type="entry name" value="UbiB_kinase"/>
</dbReference>
<dbReference type="GO" id="GO:0016301">
    <property type="term" value="F:kinase activity"/>
    <property type="evidence" value="ECO:0007669"/>
    <property type="project" value="UniProtKB-KW"/>
</dbReference>
<gene>
    <name evidence="4" type="ORF">K7472_14590</name>
</gene>
<evidence type="ECO:0000313" key="5">
    <source>
        <dbReference type="Proteomes" id="UP001198565"/>
    </source>
</evidence>
<dbReference type="EMBL" id="JAINVZ010000008">
    <property type="protein sequence ID" value="MBY8886077.1"/>
    <property type="molecule type" value="Genomic_DNA"/>
</dbReference>
<dbReference type="PANTHER" id="PTHR10566:SF113">
    <property type="entry name" value="PROTEIN ACTIVITY OF BC1 COMPLEX KINASE 7, CHLOROPLASTIC"/>
    <property type="match status" value="1"/>
</dbReference>
<evidence type="ECO:0000256" key="1">
    <source>
        <dbReference type="ARBA" id="ARBA00009670"/>
    </source>
</evidence>
<protein>
    <submittedName>
        <fullName evidence="4">AarF/ABC1/UbiB kinase family protein</fullName>
    </submittedName>
</protein>
<dbReference type="SUPFAM" id="SSF56112">
    <property type="entry name" value="Protein kinase-like (PK-like)"/>
    <property type="match status" value="1"/>
</dbReference>
<organism evidence="4 5">
    <name type="scientific">Streptantibioticus parmotrematis</name>
    <dbReference type="NCBI Taxonomy" id="2873249"/>
    <lineage>
        <taxon>Bacteria</taxon>
        <taxon>Bacillati</taxon>
        <taxon>Actinomycetota</taxon>
        <taxon>Actinomycetes</taxon>
        <taxon>Kitasatosporales</taxon>
        <taxon>Streptomycetaceae</taxon>
        <taxon>Streptantibioticus</taxon>
    </lineage>
</organism>
<dbReference type="CDD" id="cd05121">
    <property type="entry name" value="ABC1_ADCK3-like"/>
    <property type="match status" value="1"/>
</dbReference>
<evidence type="ECO:0000259" key="3">
    <source>
        <dbReference type="Pfam" id="PF03109"/>
    </source>
</evidence>
<keyword evidence="4" id="KW-0808">Transferase</keyword>
<proteinExistence type="inferred from homology"/>
<sequence length="518" mass="56193">MTRRTHPEGTPRTPSPRLRAAIRTLVAVLAPGGGASDVEGSAPERGGGGADDSGGVRAAREQRRARALREGLESLGPFWIKVGQMLATRPDLVSEPVTRELRRLHDHAAPQPFATYSGVLREELGTRWERMFRSVDPEPLGTASLAQAHAAVLRDGRPAVVKIQRPGVDVLMTHDMRLLRRAASLTTTAVPALGRVVDLRATLDVLFDAMVPELDFTREAANMEAARPTLSRFPCLRVPDVYHASRRVLVQSTAPGTAVLDLPEATLTQRQRTAIGADLIAWMHRGYFVDHFFHADPHPGNILVHTDGTATVIDWGMVGRVDRRTGTAILLVLLNLALNDGQGVARAWLETCRLTPRSDVPGFTADVTAMVPRLAAASLAELDFGQALTQVMRRTARRHIQVNPAVAVLGKSFANIDGSVRAIAPGLHVDDVVRDNLAAVLADLARQRLDPVHIGRAALTSLLALDDLMPESHALLHGRPVTTPPEPTREAAPNQALRRVAAVAVAAYLLRRRRDRPT</sequence>
<evidence type="ECO:0000313" key="4">
    <source>
        <dbReference type="EMBL" id="MBY8886077.1"/>
    </source>
</evidence>
<keyword evidence="5" id="KW-1185">Reference proteome</keyword>
<comment type="caution">
    <text evidence="4">The sequence shown here is derived from an EMBL/GenBank/DDBJ whole genome shotgun (WGS) entry which is preliminary data.</text>
</comment>
<reference evidence="4 5" key="1">
    <citation type="submission" date="2021-08" db="EMBL/GenBank/DDBJ databases">
        <title>Streptomyces sp. PTM05 isolated from lichen.</title>
        <authorList>
            <person name="Somphong A."/>
            <person name="Phongsopitanun W."/>
            <person name="Tanasupawat S."/>
        </authorList>
    </citation>
    <scope>NUCLEOTIDE SEQUENCE [LARGE SCALE GENOMIC DNA]</scope>
    <source>
        <strain evidence="4 5">Ptm05</strain>
    </source>
</reference>
<dbReference type="InterPro" id="IPR004147">
    <property type="entry name" value="ABC1_dom"/>
</dbReference>
<feature type="region of interest" description="Disordered" evidence="2">
    <location>
        <begin position="32"/>
        <end position="61"/>
    </location>
</feature>
<keyword evidence="4" id="KW-0418">Kinase</keyword>
<accession>A0ABS7QSB0</accession>